<dbReference type="Gramene" id="PAN50079">
    <property type="protein sequence ID" value="PAN50079"/>
    <property type="gene ID" value="PAHAL_9G496500"/>
</dbReference>
<protein>
    <submittedName>
        <fullName evidence="1">Uncharacterized protein</fullName>
    </submittedName>
</protein>
<reference evidence="1" key="1">
    <citation type="submission" date="2018-04" db="EMBL/GenBank/DDBJ databases">
        <title>WGS assembly of Panicum hallii.</title>
        <authorList>
            <person name="Lovell J."/>
            <person name="Jenkins J."/>
            <person name="Lowry D."/>
            <person name="Mamidi S."/>
            <person name="Sreedasyam A."/>
            <person name="Weng X."/>
            <person name="Barry K."/>
            <person name="Bonette J."/>
            <person name="Campitelli B."/>
            <person name="Daum C."/>
            <person name="Gordon S."/>
            <person name="Gould B."/>
            <person name="Lipzen A."/>
            <person name="Macqueen A."/>
            <person name="Palacio-Mejia J."/>
            <person name="Plott C."/>
            <person name="Shakirov E."/>
            <person name="Shu S."/>
            <person name="Yoshinaga Y."/>
            <person name="Zane M."/>
            <person name="Rokhsar D."/>
            <person name="Grimwood J."/>
            <person name="Schmutz J."/>
            <person name="Juenger T."/>
        </authorList>
    </citation>
    <scope>NUCLEOTIDE SEQUENCE [LARGE SCALE GENOMIC DNA]</scope>
    <source>
        <strain evidence="1">FIL2</strain>
    </source>
</reference>
<name>A0A2S3IRF4_9POAL</name>
<dbReference type="EMBL" id="CM008054">
    <property type="protein sequence ID" value="PAN50079.1"/>
    <property type="molecule type" value="Genomic_DNA"/>
</dbReference>
<dbReference type="EMBL" id="CM008054">
    <property type="protein sequence ID" value="PAN50082.1"/>
    <property type="molecule type" value="Genomic_DNA"/>
</dbReference>
<dbReference type="AlphaFoldDB" id="A0A2S3IRF4"/>
<dbReference type="Proteomes" id="UP000243499">
    <property type="component" value="Chromosome 9"/>
</dbReference>
<organism evidence="1">
    <name type="scientific">Panicum hallii</name>
    <dbReference type="NCBI Taxonomy" id="206008"/>
    <lineage>
        <taxon>Eukaryota</taxon>
        <taxon>Viridiplantae</taxon>
        <taxon>Streptophyta</taxon>
        <taxon>Embryophyta</taxon>
        <taxon>Tracheophyta</taxon>
        <taxon>Spermatophyta</taxon>
        <taxon>Magnoliopsida</taxon>
        <taxon>Liliopsida</taxon>
        <taxon>Poales</taxon>
        <taxon>Poaceae</taxon>
        <taxon>PACMAD clade</taxon>
        <taxon>Panicoideae</taxon>
        <taxon>Panicodae</taxon>
        <taxon>Paniceae</taxon>
        <taxon>Panicinae</taxon>
        <taxon>Panicum</taxon>
        <taxon>Panicum sect. Panicum</taxon>
    </lineage>
</organism>
<dbReference type="Gramene" id="PVH32825">
    <property type="protein sequence ID" value="PVH32825"/>
    <property type="gene ID" value="PAHAL_9G496500"/>
</dbReference>
<gene>
    <name evidence="1" type="ORF">PAHAL_9G496500</name>
</gene>
<dbReference type="EMBL" id="CM008054">
    <property type="protein sequence ID" value="PVH32825.1"/>
    <property type="molecule type" value="Genomic_DNA"/>
</dbReference>
<dbReference type="Gramene" id="PAN50082">
    <property type="protein sequence ID" value="PAN50082"/>
    <property type="gene ID" value="PAHAL_9G496500"/>
</dbReference>
<dbReference type="EMBL" id="CM008054">
    <property type="protein sequence ID" value="PAN50080.1"/>
    <property type="molecule type" value="Genomic_DNA"/>
</dbReference>
<sequence length="82" mass="8461">MATSALSMGAATVATASSITERCPSAATCASCPYLSTQFGSETPRSLSQSQSLARSEVSSLLTLELFPVRNLLPVSVACCRS</sequence>
<dbReference type="Gramene" id="PAN50080">
    <property type="protein sequence ID" value="PAN50080"/>
    <property type="gene ID" value="PAHAL_9G496500"/>
</dbReference>
<dbReference type="Gramene" id="PAN50081">
    <property type="protein sequence ID" value="PAN50081"/>
    <property type="gene ID" value="PAHAL_9G496500"/>
</dbReference>
<proteinExistence type="predicted"/>
<dbReference type="EMBL" id="CM008054">
    <property type="protein sequence ID" value="PAN50081.1"/>
    <property type="molecule type" value="Genomic_DNA"/>
</dbReference>
<accession>A0A2S3IRF4</accession>
<dbReference type="EMBL" id="CM008054">
    <property type="protein sequence ID" value="PAN50078.1"/>
    <property type="molecule type" value="Genomic_DNA"/>
</dbReference>
<evidence type="ECO:0000313" key="1">
    <source>
        <dbReference type="EMBL" id="PAN50077.1"/>
    </source>
</evidence>
<dbReference type="EMBL" id="CM008054">
    <property type="protein sequence ID" value="PAN50077.1"/>
    <property type="molecule type" value="Genomic_DNA"/>
</dbReference>
<dbReference type="Gramene" id="PAN50077">
    <property type="protein sequence ID" value="PAN50077"/>
    <property type="gene ID" value="PAHAL_9G496500"/>
</dbReference>
<dbReference type="Gramene" id="PAN50078">
    <property type="protein sequence ID" value="PAN50078"/>
    <property type="gene ID" value="PAHAL_9G496500"/>
</dbReference>